<dbReference type="PANTHER" id="PTHR13561:SF20">
    <property type="entry name" value="DNA TOPOISOMERASE 2-BINDING PROTEIN 1"/>
    <property type="match status" value="1"/>
</dbReference>
<organism evidence="3 4">
    <name type="scientific">Durusdinium trenchii</name>
    <dbReference type="NCBI Taxonomy" id="1381693"/>
    <lineage>
        <taxon>Eukaryota</taxon>
        <taxon>Sar</taxon>
        <taxon>Alveolata</taxon>
        <taxon>Dinophyceae</taxon>
        <taxon>Suessiales</taxon>
        <taxon>Symbiodiniaceae</taxon>
        <taxon>Durusdinium</taxon>
    </lineage>
</organism>
<proteinExistence type="predicted"/>
<dbReference type="Pfam" id="PF00533">
    <property type="entry name" value="BRCT"/>
    <property type="match status" value="2"/>
</dbReference>
<accession>A0ABP0S8R0</accession>
<dbReference type="InterPro" id="IPR036420">
    <property type="entry name" value="BRCT_dom_sf"/>
</dbReference>
<dbReference type="Gene3D" id="3.40.50.10190">
    <property type="entry name" value="BRCT domain"/>
    <property type="match status" value="3"/>
</dbReference>
<dbReference type="EMBL" id="CAXAMN010027139">
    <property type="protein sequence ID" value="CAK9108711.1"/>
    <property type="molecule type" value="Genomic_DNA"/>
</dbReference>
<sequence length="823" mass="90129">MKRSASDALVATAEPKSGQQLRLPLLLFLSPRIPVDQAADVRVLVASKPQYASLSDSEEGALLVLPDFQQEEVAALEKRKKRVVGLPFVQRFLQDPGLLSKVPALPLFDLIYRCPGALCFSAMEPRQRARSQSLAKWMGARYTQDAGPGTELLVAARVSIHPDSKYQEALARRIPIVKPSYLEAVWEAKHLVDVQAHHLLPLAGLAICFDADCSGDGEGLKNGAIASGAQVMPFDQAEVVIVSDTSRPLYKEARRRGQQVAPPKWLERCLQIRCTLQISGDLEVPQPGIVCGNSPASVEAQTTMVLASSVLCLLYLDPGSRESARAWAWRCGAWTTLNAFDAAITHVLFNVLPGTSVQVSVPVDKDIYFLDVSWLEACASGKRASEGDFPRQQVVYNPASDMQNGMKENSRGLRKVRSTGAEDLPLMRPAPAPLADAEPHITLASSEGIFGGMVLGILGWNPGEEAKLVDRICKNGGSALHGIGNNINGLKTRRIDMCVCPNGPAPSDAGSVVLVTTQWLEACISEKAIHSSSDFPHFEPAKHPLPLSSMSNFVIRITGLEQDRKSTRERWRLEELVKVLGAKVAQQSTRKSELTHIVCAEASLLEARLAEMATKRQVPLVSVQWLLDCFRYGEHQKEDKYTISTSSGSTSASNEAAATCFTAVLNKCDILLSNSTLSVEPDLLRMAKELAAARVQTWKSIDELRTLLRSPHGNQAVIVVDKDEARRERLERLLDGGGTKLEHSFVQPSWLSETYSQRRRLPLESFAVFTAESTQEPRPTQGASYAWQPAELKRLEEVSEQSRREMESKAASVIGVLGVLNEV</sequence>
<comment type="caution">
    <text evidence="3">The sequence shown here is derived from an EMBL/GenBank/DDBJ whole genome shotgun (WGS) entry which is preliminary data.</text>
</comment>
<dbReference type="Proteomes" id="UP001642484">
    <property type="component" value="Unassembled WGS sequence"/>
</dbReference>
<feature type="domain" description="BRCT" evidence="2">
    <location>
        <begin position="718"/>
        <end position="768"/>
    </location>
</feature>
<dbReference type="PROSITE" id="PS50172">
    <property type="entry name" value="BRCT"/>
    <property type="match status" value="3"/>
</dbReference>
<dbReference type="SUPFAM" id="SSF52113">
    <property type="entry name" value="BRCT domain"/>
    <property type="match status" value="4"/>
</dbReference>
<protein>
    <recommendedName>
        <fullName evidence="2">BRCT domain-containing protein</fullName>
    </recommendedName>
</protein>
<evidence type="ECO:0000313" key="3">
    <source>
        <dbReference type="EMBL" id="CAK9108711.1"/>
    </source>
</evidence>
<dbReference type="PANTHER" id="PTHR13561">
    <property type="entry name" value="DNA REPLICATION REGULATOR DPB11-RELATED"/>
    <property type="match status" value="1"/>
</dbReference>
<evidence type="ECO:0000313" key="4">
    <source>
        <dbReference type="Proteomes" id="UP001642484"/>
    </source>
</evidence>
<feature type="domain" description="BRCT" evidence="2">
    <location>
        <begin position="127"/>
        <end position="199"/>
    </location>
</feature>
<keyword evidence="4" id="KW-1185">Reference proteome</keyword>
<keyword evidence="1" id="KW-0677">Repeat</keyword>
<feature type="domain" description="BRCT" evidence="2">
    <location>
        <begin position="550"/>
        <end position="643"/>
    </location>
</feature>
<gene>
    <name evidence="3" type="ORF">CCMP2556_LOCUS50633</name>
</gene>
<name>A0ABP0S8R0_9DINO</name>
<dbReference type="SMART" id="SM00292">
    <property type="entry name" value="BRCT"/>
    <property type="match status" value="3"/>
</dbReference>
<evidence type="ECO:0000259" key="2">
    <source>
        <dbReference type="PROSITE" id="PS50172"/>
    </source>
</evidence>
<dbReference type="InterPro" id="IPR001357">
    <property type="entry name" value="BRCT_dom"/>
</dbReference>
<evidence type="ECO:0000256" key="1">
    <source>
        <dbReference type="ARBA" id="ARBA00022737"/>
    </source>
</evidence>
<dbReference type="CDD" id="cd00027">
    <property type="entry name" value="BRCT"/>
    <property type="match status" value="2"/>
</dbReference>
<reference evidence="3 4" key="1">
    <citation type="submission" date="2024-02" db="EMBL/GenBank/DDBJ databases">
        <authorList>
            <person name="Chen Y."/>
            <person name="Shah S."/>
            <person name="Dougan E. K."/>
            <person name="Thang M."/>
            <person name="Chan C."/>
        </authorList>
    </citation>
    <scope>NUCLEOTIDE SEQUENCE [LARGE SCALE GENOMIC DNA]</scope>
</reference>